<organism evidence="1 2">
    <name type="scientific">Roseobacter litoralis (strain ATCC 49566 / DSM 6996 / JCM 21268 / NBRC 15278 / OCh 149)</name>
    <dbReference type="NCBI Taxonomy" id="391595"/>
    <lineage>
        <taxon>Bacteria</taxon>
        <taxon>Pseudomonadati</taxon>
        <taxon>Pseudomonadota</taxon>
        <taxon>Alphaproteobacteria</taxon>
        <taxon>Rhodobacterales</taxon>
        <taxon>Roseobacteraceae</taxon>
        <taxon>Roseobacter</taxon>
    </lineage>
</organism>
<dbReference type="AlphaFoldDB" id="F7ZEA7"/>
<keyword evidence="2" id="KW-1185">Reference proteome</keyword>
<gene>
    <name evidence="1" type="ordered locus">RLO149_c026570</name>
</gene>
<dbReference type="HOGENOM" id="CLU_2791371_0_0_5"/>
<dbReference type="STRING" id="391595.RLO149_c026570"/>
<reference evidence="1 2" key="1">
    <citation type="journal article" date="2011" name="BMC Genomics">
        <title>Comparative genome analysis and genome-guided physiological analysis of Roseobacter litoralis.</title>
        <authorList>
            <person name="Kalhoefer D."/>
            <person name="Thole S."/>
            <person name="Voget S."/>
            <person name="Lehmann R."/>
            <person name="Liesegang H."/>
            <person name="Wollher A."/>
            <person name="Daniel R."/>
            <person name="Simon M."/>
            <person name="Brinkhoff T."/>
        </authorList>
    </citation>
    <scope>NUCLEOTIDE SEQUENCE [LARGE SCALE GENOMIC DNA]</scope>
    <source>
        <strain evidence="2">ATCC 49566 / DSM 6996 / JCM 21268 / NBRC 15278 / OCh 149</strain>
    </source>
</reference>
<dbReference type="EMBL" id="CP002623">
    <property type="protein sequence ID" value="AEI94620.1"/>
    <property type="molecule type" value="Genomic_DNA"/>
</dbReference>
<name>F7ZEA7_ROSLO</name>
<dbReference type="Proteomes" id="UP000001353">
    <property type="component" value="Chromosome"/>
</dbReference>
<sequence>MLGRCIFAQQGPLCRTRSGAGAPERWREGFPGDDPDHQLGVQRHDGLGLQTLGTLCHAIWVRHRLVWL</sequence>
<proteinExistence type="predicted"/>
<accession>F7ZEA7</accession>
<evidence type="ECO:0000313" key="2">
    <source>
        <dbReference type="Proteomes" id="UP000001353"/>
    </source>
</evidence>
<dbReference type="KEGG" id="rli:RLO149_c026570"/>
<protein>
    <submittedName>
        <fullName evidence="1">Uncharacterized protein</fullName>
    </submittedName>
</protein>
<evidence type="ECO:0000313" key="1">
    <source>
        <dbReference type="EMBL" id="AEI94620.1"/>
    </source>
</evidence>